<gene>
    <name evidence="4" type="ORF">F8M49_24785</name>
</gene>
<dbReference type="InterPro" id="IPR009057">
    <property type="entry name" value="Homeodomain-like_sf"/>
</dbReference>
<evidence type="ECO:0000256" key="2">
    <source>
        <dbReference type="PROSITE-ProRule" id="PRU00335"/>
    </source>
</evidence>
<dbReference type="Pfam" id="PF17940">
    <property type="entry name" value="TetR_C_31"/>
    <property type="match status" value="1"/>
</dbReference>
<feature type="domain" description="HTH tetR-type" evidence="3">
    <location>
        <begin position="5"/>
        <end position="65"/>
    </location>
</feature>
<dbReference type="EMBL" id="WBMO01000005">
    <property type="protein sequence ID" value="MDV2477804.1"/>
    <property type="molecule type" value="Genomic_DNA"/>
</dbReference>
<dbReference type="InterPro" id="IPR041583">
    <property type="entry name" value="TetR_C_31"/>
</dbReference>
<organism evidence="4 5">
    <name type="scientific">Rhodococcus zopfii</name>
    <dbReference type="NCBI Taxonomy" id="43772"/>
    <lineage>
        <taxon>Bacteria</taxon>
        <taxon>Bacillati</taxon>
        <taxon>Actinomycetota</taxon>
        <taxon>Actinomycetes</taxon>
        <taxon>Mycobacteriales</taxon>
        <taxon>Nocardiaceae</taxon>
        <taxon>Rhodococcus</taxon>
    </lineage>
</organism>
<dbReference type="SUPFAM" id="SSF46689">
    <property type="entry name" value="Homeodomain-like"/>
    <property type="match status" value="1"/>
</dbReference>
<evidence type="ECO:0000313" key="5">
    <source>
        <dbReference type="Proteomes" id="UP001275440"/>
    </source>
</evidence>
<keyword evidence="1 2" id="KW-0238">DNA-binding</keyword>
<evidence type="ECO:0000259" key="3">
    <source>
        <dbReference type="PROSITE" id="PS50977"/>
    </source>
</evidence>
<evidence type="ECO:0000313" key="4">
    <source>
        <dbReference type="EMBL" id="MDV2477804.1"/>
    </source>
</evidence>
<dbReference type="PROSITE" id="PS50977">
    <property type="entry name" value="HTH_TETR_2"/>
    <property type="match status" value="1"/>
</dbReference>
<dbReference type="InterPro" id="IPR001647">
    <property type="entry name" value="HTH_TetR"/>
</dbReference>
<dbReference type="Gene3D" id="1.10.357.10">
    <property type="entry name" value="Tetracycline Repressor, domain 2"/>
    <property type="match status" value="1"/>
</dbReference>
<name>A0ABU3WUY0_9NOCA</name>
<sequence>MADRRSRRDLICEAALDLAAEGGNHALTHQGIDARLGLARGSTSYYYRTRHALVSAAIAHLTRRSREHFESAAPSVLPPTIEVAGNLIADQLETLLTDRRRDVLARYALVVDATADDELRAGLASCLFSLPAATALMEELGASEPLDAARDLISLLEGMVFDFASGTRALVPGGSFTDHRESLRTAIRLWIGTLATSR</sequence>
<protein>
    <submittedName>
        <fullName evidence="4">TetR family transcriptional regulator</fullName>
    </submittedName>
</protein>
<dbReference type="Proteomes" id="UP001275440">
    <property type="component" value="Unassembled WGS sequence"/>
</dbReference>
<keyword evidence="5" id="KW-1185">Reference proteome</keyword>
<accession>A0ABU3WUY0</accession>
<reference evidence="4 5" key="1">
    <citation type="submission" date="2019-10" db="EMBL/GenBank/DDBJ databases">
        <title>Draft Genome Assembly of Rhodococcus zopfii DSM44189.</title>
        <authorList>
            <person name="Sutton J.M."/>
            <person name="Akob D.M."/>
            <person name="Bushman T.J."/>
        </authorList>
    </citation>
    <scope>NUCLEOTIDE SEQUENCE [LARGE SCALE GENOMIC DNA]</scope>
    <source>
        <strain evidence="4 5">DSM 44189</strain>
    </source>
</reference>
<feature type="DNA-binding region" description="H-T-H motif" evidence="2">
    <location>
        <begin position="28"/>
        <end position="47"/>
    </location>
</feature>
<evidence type="ECO:0000256" key="1">
    <source>
        <dbReference type="ARBA" id="ARBA00023125"/>
    </source>
</evidence>
<comment type="caution">
    <text evidence="4">The sequence shown here is derived from an EMBL/GenBank/DDBJ whole genome shotgun (WGS) entry which is preliminary data.</text>
</comment>
<proteinExistence type="predicted"/>